<protein>
    <submittedName>
        <fullName evidence="2">Molybdopterin dehydrogenase, FAD-binding</fullName>
    </submittedName>
</protein>
<dbReference type="InterPro" id="IPR036318">
    <property type="entry name" value="FAD-bd_PCMH-like_sf"/>
</dbReference>
<dbReference type="AlphaFoldDB" id="H5SQG1"/>
<evidence type="ECO:0000259" key="1">
    <source>
        <dbReference type="PROSITE" id="PS51387"/>
    </source>
</evidence>
<accession>H5SQG1</accession>
<dbReference type="InterPro" id="IPR002346">
    <property type="entry name" value="Mopterin_DH_FAD-bd"/>
</dbReference>
<dbReference type="GO" id="GO:0071949">
    <property type="term" value="F:FAD binding"/>
    <property type="evidence" value="ECO:0007669"/>
    <property type="project" value="InterPro"/>
</dbReference>
<reference evidence="2" key="2">
    <citation type="journal article" date="2012" name="PLoS ONE">
        <title>A Deeply Branching Thermophilic Bacterium with an Ancient Acetyl-CoA Pathway Dominates a Subsurface Ecosystem.</title>
        <authorList>
            <person name="Takami H."/>
            <person name="Noguchi H."/>
            <person name="Takaki Y."/>
            <person name="Uchiyama I."/>
            <person name="Toyoda A."/>
            <person name="Nishi S."/>
            <person name="Chee G.-J."/>
            <person name="Arai W."/>
            <person name="Nunoura T."/>
            <person name="Itoh T."/>
            <person name="Hattori M."/>
            <person name="Takai K."/>
        </authorList>
    </citation>
    <scope>NUCLEOTIDE SEQUENCE</scope>
</reference>
<dbReference type="Gene3D" id="3.30.390.50">
    <property type="entry name" value="CO dehydrogenase flavoprotein, C-terminal domain"/>
    <property type="match status" value="1"/>
</dbReference>
<dbReference type="Pfam" id="PF00941">
    <property type="entry name" value="FAD_binding_5"/>
    <property type="match status" value="1"/>
</dbReference>
<proteinExistence type="predicted"/>
<dbReference type="EMBL" id="AP011800">
    <property type="protein sequence ID" value="BAL58397.1"/>
    <property type="molecule type" value="Genomic_DNA"/>
</dbReference>
<name>H5SQG1_ACEAU</name>
<dbReference type="PANTHER" id="PTHR42659">
    <property type="entry name" value="XANTHINE DEHYDROGENASE SUBUNIT C-RELATED"/>
    <property type="match status" value="1"/>
</dbReference>
<dbReference type="SUPFAM" id="SSF55447">
    <property type="entry name" value="CO dehydrogenase flavoprotein C-terminal domain-like"/>
    <property type="match status" value="1"/>
</dbReference>
<dbReference type="Pfam" id="PF03450">
    <property type="entry name" value="CO_deh_flav_C"/>
    <property type="match status" value="1"/>
</dbReference>
<dbReference type="SMART" id="SM01092">
    <property type="entry name" value="CO_deh_flav_C"/>
    <property type="match status" value="1"/>
</dbReference>
<gene>
    <name evidence="2" type="ORF">HGMM_OP1C092</name>
</gene>
<dbReference type="InterPro" id="IPR016169">
    <property type="entry name" value="FAD-bd_PCMH_sub2"/>
</dbReference>
<dbReference type="InterPro" id="IPR005107">
    <property type="entry name" value="CO_DH_flav_C"/>
</dbReference>
<reference evidence="2" key="1">
    <citation type="journal article" date="2005" name="Environ. Microbiol.">
        <title>Genetic and functional properties of uncultivated thermophilic crenarchaeotes from a subsurface gold mine as revealed by analysis of genome fragments.</title>
        <authorList>
            <person name="Nunoura T."/>
            <person name="Hirayama H."/>
            <person name="Takami H."/>
            <person name="Oida H."/>
            <person name="Nishi S."/>
            <person name="Shimamura S."/>
            <person name="Suzuki Y."/>
            <person name="Inagaki F."/>
            <person name="Takai K."/>
            <person name="Nealson K.H."/>
            <person name="Horikoshi K."/>
        </authorList>
    </citation>
    <scope>NUCLEOTIDE SEQUENCE</scope>
</reference>
<dbReference type="PANTHER" id="PTHR42659:SF1">
    <property type="entry name" value="OXIDOREDUCTASE"/>
    <property type="match status" value="1"/>
</dbReference>
<dbReference type="GO" id="GO:0016491">
    <property type="term" value="F:oxidoreductase activity"/>
    <property type="evidence" value="ECO:0007669"/>
    <property type="project" value="InterPro"/>
</dbReference>
<organism evidence="2">
    <name type="scientific">Acetithermum autotrophicum</name>
    <dbReference type="NCBI Taxonomy" id="1446466"/>
    <lineage>
        <taxon>Bacteria</taxon>
        <taxon>Candidatus Bipolaricaulota</taxon>
        <taxon>Candidatus Acetithermum</taxon>
    </lineage>
</organism>
<dbReference type="Gene3D" id="3.30.465.10">
    <property type="match status" value="2"/>
</dbReference>
<dbReference type="SUPFAM" id="SSF56176">
    <property type="entry name" value="FAD-binding/transporter-associated domain-like"/>
    <property type="match status" value="1"/>
</dbReference>
<feature type="domain" description="FAD-binding PCMH-type" evidence="1">
    <location>
        <begin position="1"/>
        <end position="173"/>
    </location>
</feature>
<evidence type="ECO:0000313" key="2">
    <source>
        <dbReference type="EMBL" id="BAL58397.1"/>
    </source>
</evidence>
<sequence length="281" mass="30864">MNLKTLPELHEISYSPKTGLKLGALVTLAEIEKHPLMRERFPILAQAAASAATPQLRNMGTIGGNLCQKPRCWYYRQKLFPCWLKGGDKCFAEDGENKYHAILGADRCHAVHPSDLAPALIALDATIRVVGPDLDGEIALEELYTKPTESHRRMTILGPGELIVEIRVPASKNDARGVYLKAMERQSWSFALVSVAAQLSFEGERITDARLVLGGVAAIPWRAKDSERILIGQQLSEELAQRAAEAAVAGAQPLRDNQYKVPLAKGLVERVLKTLSTHKAE</sequence>
<dbReference type="InterPro" id="IPR051312">
    <property type="entry name" value="Diverse_Substr_Oxidored"/>
</dbReference>
<dbReference type="InterPro" id="IPR016166">
    <property type="entry name" value="FAD-bd_PCMH"/>
</dbReference>
<dbReference type="PROSITE" id="PS51387">
    <property type="entry name" value="FAD_PCMH"/>
    <property type="match status" value="1"/>
</dbReference>
<dbReference type="InterPro" id="IPR036683">
    <property type="entry name" value="CO_DH_flav_C_dom_sf"/>
</dbReference>